<protein>
    <recommendedName>
        <fullName evidence="4">Pol polyprotein</fullName>
    </recommendedName>
</protein>
<dbReference type="GO" id="GO:0003676">
    <property type="term" value="F:nucleic acid binding"/>
    <property type="evidence" value="ECO:0007669"/>
    <property type="project" value="InterPro"/>
</dbReference>
<proteinExistence type="predicted"/>
<dbReference type="InterPro" id="IPR052160">
    <property type="entry name" value="Gypsy_RT_Integrase-like"/>
</dbReference>
<evidence type="ECO:0008006" key="4">
    <source>
        <dbReference type="Google" id="ProtNLM"/>
    </source>
</evidence>
<comment type="caution">
    <text evidence="2">The sequence shown here is derived from an EMBL/GenBank/DDBJ whole genome shotgun (WGS) entry which is preliminary data.</text>
</comment>
<dbReference type="InterPro" id="IPR036397">
    <property type="entry name" value="RNaseH_sf"/>
</dbReference>
<accession>A0A438EWU1</accession>
<evidence type="ECO:0000313" key="3">
    <source>
        <dbReference type="Proteomes" id="UP000288805"/>
    </source>
</evidence>
<evidence type="ECO:0000313" key="2">
    <source>
        <dbReference type="EMBL" id="RVW52153.1"/>
    </source>
</evidence>
<name>A0A438EWU1_VITVI</name>
<gene>
    <name evidence="2" type="ORF">CK203_077794</name>
</gene>
<dbReference type="PANTHER" id="PTHR47266">
    <property type="entry name" value="ENDONUCLEASE-RELATED"/>
    <property type="match status" value="1"/>
</dbReference>
<dbReference type="SUPFAM" id="SSF53098">
    <property type="entry name" value="Ribonuclease H-like"/>
    <property type="match status" value="1"/>
</dbReference>
<feature type="region of interest" description="Disordered" evidence="1">
    <location>
        <begin position="160"/>
        <end position="181"/>
    </location>
</feature>
<reference evidence="2 3" key="1">
    <citation type="journal article" date="2018" name="PLoS Genet.">
        <title>Population sequencing reveals clonal diversity and ancestral inbreeding in the grapevine cultivar Chardonnay.</title>
        <authorList>
            <person name="Roach M.J."/>
            <person name="Johnson D.L."/>
            <person name="Bohlmann J."/>
            <person name="van Vuuren H.J."/>
            <person name="Jones S.J."/>
            <person name="Pretorius I.S."/>
            <person name="Schmidt S.A."/>
            <person name="Borneman A.R."/>
        </authorList>
    </citation>
    <scope>NUCLEOTIDE SEQUENCE [LARGE SCALE GENOMIC DNA]</scope>
    <source>
        <strain evidence="3">cv. Chardonnay</strain>
        <tissue evidence="2">Leaf</tissue>
    </source>
</reference>
<evidence type="ECO:0000256" key="1">
    <source>
        <dbReference type="SAM" id="MobiDB-lite"/>
    </source>
</evidence>
<dbReference type="InterPro" id="IPR012337">
    <property type="entry name" value="RNaseH-like_sf"/>
</dbReference>
<dbReference type="Gene3D" id="3.30.420.10">
    <property type="entry name" value="Ribonuclease H-like superfamily/Ribonuclease H"/>
    <property type="match status" value="1"/>
</dbReference>
<dbReference type="Proteomes" id="UP000288805">
    <property type="component" value="Unassembled WGS sequence"/>
</dbReference>
<dbReference type="AlphaFoldDB" id="A0A438EWU1"/>
<organism evidence="2 3">
    <name type="scientific">Vitis vinifera</name>
    <name type="common">Grape</name>
    <dbReference type="NCBI Taxonomy" id="29760"/>
    <lineage>
        <taxon>Eukaryota</taxon>
        <taxon>Viridiplantae</taxon>
        <taxon>Streptophyta</taxon>
        <taxon>Embryophyta</taxon>
        <taxon>Tracheophyta</taxon>
        <taxon>Spermatophyta</taxon>
        <taxon>Magnoliopsida</taxon>
        <taxon>eudicotyledons</taxon>
        <taxon>Gunneridae</taxon>
        <taxon>Pentapetalae</taxon>
        <taxon>rosids</taxon>
        <taxon>Vitales</taxon>
        <taxon>Vitaceae</taxon>
        <taxon>Viteae</taxon>
        <taxon>Vitis</taxon>
    </lineage>
</organism>
<sequence length="241" mass="27070">MSEGWKVDTQEHDAFEPHLIVDLFYVWGIDFMRPFSMSFGYSYILVGVDYVSKWVEVVPSKHNDHRVVLKFLKENICSRFGVPKAIISNGNNLQDHSWMSPYRLVYDKACHLPVELEYKSLVGNQEAQHGLSKARMKRFLDLRGNFKAIGVAATRQRASSARVPCDSPPQEATIEAPQIPPSDGGALISPSSFAFQRRPRLQAQASHLELHSLSLLLLHHGRAPIYSELPSDMSPGLLSDA</sequence>
<dbReference type="EMBL" id="QGNW01001172">
    <property type="protein sequence ID" value="RVW52153.1"/>
    <property type="molecule type" value="Genomic_DNA"/>
</dbReference>